<dbReference type="EMBL" id="CP131060">
    <property type="protein sequence ID" value="WNY25482.1"/>
    <property type="molecule type" value="Genomic_DNA"/>
</dbReference>
<gene>
    <name evidence="1" type="ORF">MsAc7_10340</name>
</gene>
<keyword evidence="2" id="KW-1185">Reference proteome</keyword>
<organism evidence="1 2">
    <name type="scientific">Methanolapillus millepedarum</name>
    <dbReference type="NCBI Taxonomy" id="3028296"/>
    <lineage>
        <taxon>Archaea</taxon>
        <taxon>Methanobacteriati</taxon>
        <taxon>Methanobacteriota</taxon>
        <taxon>Stenosarchaea group</taxon>
        <taxon>Methanomicrobia</taxon>
        <taxon>Methanosarcinales</taxon>
        <taxon>Methanosarcinaceae</taxon>
        <taxon>Methanolapillus</taxon>
    </lineage>
</organism>
<accession>A0AA96V2V7</accession>
<evidence type="ECO:0000313" key="2">
    <source>
        <dbReference type="Proteomes" id="UP001303587"/>
    </source>
</evidence>
<sequence>MKLKIIVVGILLLMSVFAGGCLNSSSDDTSTTVCDINEINSNRKSQDYYSGQPIAVDCTDIKTVSFFSNPDNRPNDNLSVRAYKFNSISSNVDYVSYDPVNVTNWSDVVVYGTVKEVRSFWTTPDGAEPNLGEIQTREWMNYLTNETESEEYLDAGSYEIYTYVYFTVDERVKGETPDVINLYLPGGQVGNVVMYGGDFPKYWDFKEGEQYLLYLEEYSDEYDLIMPSGIRKVVP</sequence>
<evidence type="ECO:0000313" key="1">
    <source>
        <dbReference type="EMBL" id="WNY25482.1"/>
    </source>
</evidence>
<dbReference type="GeneID" id="89230142"/>
<protein>
    <submittedName>
        <fullName evidence="1">Uncharacterized protein</fullName>
    </submittedName>
</protein>
<dbReference type="Proteomes" id="UP001303587">
    <property type="component" value="Chromosome"/>
</dbReference>
<proteinExistence type="predicted"/>
<dbReference type="PROSITE" id="PS51257">
    <property type="entry name" value="PROKAR_LIPOPROTEIN"/>
    <property type="match status" value="1"/>
</dbReference>
<name>A0AA96V2V7_9EURY</name>
<dbReference type="RefSeq" id="WP_338101850.1">
    <property type="nucleotide sequence ID" value="NZ_CP131060.1"/>
</dbReference>
<reference evidence="1 2" key="1">
    <citation type="submission" date="2023-07" db="EMBL/GenBank/DDBJ databases">
        <title>Closed genoem sequence of Methanosarcinaceae archaeon Ac7.</title>
        <authorList>
            <person name="Poehlein A."/>
            <person name="Protasov E."/>
            <person name="Platt K."/>
            <person name="Reeh H."/>
            <person name="Daniel R."/>
            <person name="Brune A."/>
        </authorList>
    </citation>
    <scope>NUCLEOTIDE SEQUENCE [LARGE SCALE GENOMIC DNA]</scope>
    <source>
        <strain evidence="1 2">Ac7</strain>
    </source>
</reference>
<dbReference type="AlphaFoldDB" id="A0AA96V2V7"/>